<keyword evidence="2" id="KW-1185">Reference proteome</keyword>
<gene>
    <name evidence="1" type="ORF">Cci01nite_03910</name>
</gene>
<sequence length="111" mass="12370">MACAAPVPFVAYTLEGLMDLPPIDWENPPLDPPEQVVQPLMWRLAARLLHDHVPGAGFRPPVHRCRVCELPWPCPARRYAERGLLAACHHPAVGRGSASFADWFLTGEEPR</sequence>
<evidence type="ECO:0000313" key="2">
    <source>
        <dbReference type="Proteomes" id="UP000659904"/>
    </source>
</evidence>
<accession>A0A8J3K257</accession>
<evidence type="ECO:0000313" key="1">
    <source>
        <dbReference type="EMBL" id="GIF95297.1"/>
    </source>
</evidence>
<proteinExistence type="predicted"/>
<protein>
    <submittedName>
        <fullName evidence="1">Uncharacterized protein</fullName>
    </submittedName>
</protein>
<dbReference type="Proteomes" id="UP000659904">
    <property type="component" value="Unassembled WGS sequence"/>
</dbReference>
<comment type="caution">
    <text evidence="1">The sequence shown here is derived from an EMBL/GenBank/DDBJ whole genome shotgun (WGS) entry which is preliminary data.</text>
</comment>
<reference evidence="1 2" key="1">
    <citation type="submission" date="2021-01" db="EMBL/GenBank/DDBJ databases">
        <title>Whole genome shotgun sequence of Catellatospora citrea NBRC 14495.</title>
        <authorList>
            <person name="Komaki H."/>
            <person name="Tamura T."/>
        </authorList>
    </citation>
    <scope>NUCLEOTIDE SEQUENCE [LARGE SCALE GENOMIC DNA]</scope>
    <source>
        <strain evidence="1 2">NBRC 14495</strain>
    </source>
</reference>
<dbReference type="EMBL" id="BONH01000001">
    <property type="protein sequence ID" value="GIF95297.1"/>
    <property type="molecule type" value="Genomic_DNA"/>
</dbReference>
<dbReference type="AlphaFoldDB" id="A0A8J3K257"/>
<name>A0A8J3K257_9ACTN</name>
<organism evidence="1 2">
    <name type="scientific">Catellatospora citrea</name>
    <dbReference type="NCBI Taxonomy" id="53366"/>
    <lineage>
        <taxon>Bacteria</taxon>
        <taxon>Bacillati</taxon>
        <taxon>Actinomycetota</taxon>
        <taxon>Actinomycetes</taxon>
        <taxon>Micromonosporales</taxon>
        <taxon>Micromonosporaceae</taxon>
        <taxon>Catellatospora</taxon>
    </lineage>
</organism>